<dbReference type="InterPro" id="IPR039426">
    <property type="entry name" value="TonB-dep_rcpt-like"/>
</dbReference>
<evidence type="ECO:0000256" key="2">
    <source>
        <dbReference type="ARBA" id="ARBA00009810"/>
    </source>
</evidence>
<dbReference type="PANTHER" id="PTHR40980:SF4">
    <property type="entry name" value="TONB-DEPENDENT RECEPTOR-LIKE BETA-BARREL DOMAIN-CONTAINING PROTEIN"/>
    <property type="match status" value="1"/>
</dbReference>
<feature type="domain" description="TonB-dependent receptor-like beta-barrel" evidence="12">
    <location>
        <begin position="298"/>
        <end position="733"/>
    </location>
</feature>
<accession>A0A4P6KUD5</accession>
<keyword evidence="7 10" id="KW-0472">Membrane</keyword>
<evidence type="ECO:0000256" key="4">
    <source>
        <dbReference type="ARBA" id="ARBA00022452"/>
    </source>
</evidence>
<dbReference type="InterPro" id="IPR012910">
    <property type="entry name" value="Plug_dom"/>
</dbReference>
<dbReference type="SUPFAM" id="SSF56935">
    <property type="entry name" value="Porins"/>
    <property type="match status" value="1"/>
</dbReference>
<keyword evidence="3 10" id="KW-0813">Transport</keyword>
<dbReference type="OrthoDB" id="8671598at2"/>
<comment type="subcellular location">
    <subcellularLocation>
        <location evidence="1 10">Cell outer membrane</location>
        <topology evidence="1 10">Multi-pass membrane protein</topology>
    </subcellularLocation>
</comment>
<dbReference type="AlphaFoldDB" id="A0A4P6KUD5"/>
<dbReference type="InterPro" id="IPR037066">
    <property type="entry name" value="Plug_dom_sf"/>
</dbReference>
<keyword evidence="4 10" id="KW-1134">Transmembrane beta strand</keyword>
<evidence type="ECO:0000256" key="7">
    <source>
        <dbReference type="ARBA" id="ARBA00023136"/>
    </source>
</evidence>
<dbReference type="InterPro" id="IPR000531">
    <property type="entry name" value="Beta-barrel_TonB"/>
</dbReference>
<keyword evidence="8 14" id="KW-0675">Receptor</keyword>
<dbReference type="PROSITE" id="PS52016">
    <property type="entry name" value="TONB_DEPENDENT_REC_3"/>
    <property type="match status" value="1"/>
</dbReference>
<gene>
    <name evidence="14" type="ORF">EWM63_03970</name>
</gene>
<evidence type="ECO:0000256" key="11">
    <source>
        <dbReference type="RuleBase" id="RU003357"/>
    </source>
</evidence>
<dbReference type="Pfam" id="PF00593">
    <property type="entry name" value="TonB_dep_Rec_b-barrel"/>
    <property type="match status" value="1"/>
</dbReference>
<evidence type="ECO:0000256" key="5">
    <source>
        <dbReference type="ARBA" id="ARBA00022692"/>
    </source>
</evidence>
<dbReference type="EMBL" id="CP035913">
    <property type="protein sequence ID" value="QBE62245.1"/>
    <property type="molecule type" value="Genomic_DNA"/>
</dbReference>
<dbReference type="InterPro" id="IPR036942">
    <property type="entry name" value="Beta-barrel_TonB_sf"/>
</dbReference>
<sequence>MRGIGAVFPPSVSIDIVRFKKRAIRILIIFNAAVIGSAARHNRRVNFSCLKMLFRPTSILICAISASAFAQENKPAAPPAPSPSEQQPVAKVEIRGSAEDYDPRRDDTASKTVIGNAEIMKYGDTNIFDILKRAPGVTVIGNSIRMRGLGGNYTQILVNGERPPPGFSLDNLPPEQIERIEVIRAGTAEHSMQAIAGTINIVLKKVVAKAQRDVRINTSYSDQQRNLFVAGTLADRAGNLSWFANPVMGRFLMDSAGEGLDRFIDPAGQVTKLRDYTRASTGDNTFVGFSPRLNWKLPDDGQLNASAFISGNRNEFNNASAYVYRTGSFNRIDYADVTTQNAGRSRNAQGELNWVTKLAGGKLDAKLSASSRSSTQTMRSRSVTADRAIRYRNDSDTEEDSTTWSTTGKYTRTLFEGHALATGWEYNRQRNDDDVLRIQGRLGSEPAPVRERFEPVVARYAAYAQDEWNVTKDWSMYFGARWEAIRTDSVGTGLPSTRSKSHVLSPVAQTLFKFPDKSGRQLRAALTRTYKAPNLQQLTGRRFYAEENSLFTPDGGGNPDLQPELANGIDLTYEHFWAPGAVFSVGTSQRRIRDYIRTLLRQEADGRWIWRPVNSGNATVRTLDVELKFPLKAVMKEAPGIDLRAGLNRNWSKVDGVPGPDNRLDEQIPLTATLGIDYKGGAHSGGASLAYRGGGPLRVSAEQYRRQFLRRDLEAYWLWKFTPQYQLRVTASNILGEDSHEYQRYVTAAGAEENVGRRPESARISANLELKF</sequence>
<evidence type="ECO:0000313" key="14">
    <source>
        <dbReference type="EMBL" id="QBE62245.1"/>
    </source>
</evidence>
<comment type="similarity">
    <text evidence="2 10 11">Belongs to the TonB-dependent receptor family.</text>
</comment>
<evidence type="ECO:0000256" key="9">
    <source>
        <dbReference type="ARBA" id="ARBA00023237"/>
    </source>
</evidence>
<evidence type="ECO:0000256" key="1">
    <source>
        <dbReference type="ARBA" id="ARBA00004571"/>
    </source>
</evidence>
<evidence type="ECO:0000256" key="8">
    <source>
        <dbReference type="ARBA" id="ARBA00023170"/>
    </source>
</evidence>
<keyword evidence="5 10" id="KW-0812">Transmembrane</keyword>
<name>A0A4P6KUD5_9BURK</name>
<evidence type="ECO:0000256" key="3">
    <source>
        <dbReference type="ARBA" id="ARBA00022448"/>
    </source>
</evidence>
<dbReference type="Proteomes" id="UP000290637">
    <property type="component" value="Chromosome"/>
</dbReference>
<evidence type="ECO:0000313" key="15">
    <source>
        <dbReference type="Proteomes" id="UP000290637"/>
    </source>
</evidence>
<protein>
    <submittedName>
        <fullName evidence="14">TonB-dependent receptor</fullName>
    </submittedName>
</protein>
<feature type="domain" description="TonB-dependent receptor plug" evidence="13">
    <location>
        <begin position="104"/>
        <end position="198"/>
    </location>
</feature>
<reference evidence="14 15" key="1">
    <citation type="submission" date="2019-02" db="EMBL/GenBank/DDBJ databases">
        <title>Draft Genome Sequences of Six Type Strains of the Genus Massilia.</title>
        <authorList>
            <person name="Miess H."/>
            <person name="Frediansyhah A."/>
            <person name="Gross H."/>
        </authorList>
    </citation>
    <scope>NUCLEOTIDE SEQUENCE [LARGE SCALE GENOMIC DNA]</scope>
    <source>
        <strain evidence="14 15">DSM 17473</strain>
    </source>
</reference>
<evidence type="ECO:0000256" key="6">
    <source>
        <dbReference type="ARBA" id="ARBA00023077"/>
    </source>
</evidence>
<dbReference type="CDD" id="cd01347">
    <property type="entry name" value="ligand_gated_channel"/>
    <property type="match status" value="1"/>
</dbReference>
<keyword evidence="15" id="KW-1185">Reference proteome</keyword>
<dbReference type="Gene3D" id="2.170.130.10">
    <property type="entry name" value="TonB-dependent receptor, plug domain"/>
    <property type="match status" value="1"/>
</dbReference>
<keyword evidence="9 10" id="KW-0998">Cell outer membrane</keyword>
<evidence type="ECO:0000259" key="12">
    <source>
        <dbReference type="Pfam" id="PF00593"/>
    </source>
</evidence>
<proteinExistence type="inferred from homology"/>
<organism evidence="14 15">
    <name type="scientific">Pseudoduganella lutea</name>
    <dbReference type="NCBI Taxonomy" id="321985"/>
    <lineage>
        <taxon>Bacteria</taxon>
        <taxon>Pseudomonadati</taxon>
        <taxon>Pseudomonadota</taxon>
        <taxon>Betaproteobacteria</taxon>
        <taxon>Burkholderiales</taxon>
        <taxon>Oxalobacteraceae</taxon>
        <taxon>Telluria group</taxon>
        <taxon>Pseudoduganella</taxon>
    </lineage>
</organism>
<dbReference type="Gene3D" id="2.40.170.20">
    <property type="entry name" value="TonB-dependent receptor, beta-barrel domain"/>
    <property type="match status" value="1"/>
</dbReference>
<keyword evidence="6 11" id="KW-0798">TonB box</keyword>
<dbReference type="GO" id="GO:0009279">
    <property type="term" value="C:cell outer membrane"/>
    <property type="evidence" value="ECO:0007669"/>
    <property type="project" value="UniProtKB-SubCell"/>
</dbReference>
<dbReference type="KEGG" id="plue:EWM63_03970"/>
<dbReference type="Pfam" id="PF07715">
    <property type="entry name" value="Plug"/>
    <property type="match status" value="1"/>
</dbReference>
<dbReference type="PANTHER" id="PTHR40980">
    <property type="entry name" value="PLUG DOMAIN-CONTAINING PROTEIN"/>
    <property type="match status" value="1"/>
</dbReference>
<evidence type="ECO:0000259" key="13">
    <source>
        <dbReference type="Pfam" id="PF07715"/>
    </source>
</evidence>
<evidence type="ECO:0000256" key="10">
    <source>
        <dbReference type="PROSITE-ProRule" id="PRU01360"/>
    </source>
</evidence>